<dbReference type="GO" id="GO:0006298">
    <property type="term" value="P:mismatch repair"/>
    <property type="evidence" value="ECO:0007669"/>
    <property type="project" value="InterPro"/>
</dbReference>
<dbReference type="Gene3D" id="1.10.1420.10">
    <property type="match status" value="2"/>
</dbReference>
<comment type="similarity">
    <text evidence="1">Belongs to the DNA mismatch repair MutS family.</text>
</comment>
<dbReference type="InterPro" id="IPR007695">
    <property type="entry name" value="DNA_mismatch_repair_MutS-lik_N"/>
</dbReference>
<dbReference type="GO" id="GO:0030983">
    <property type="term" value="F:mismatched DNA binding"/>
    <property type="evidence" value="ECO:0007669"/>
    <property type="project" value="InterPro"/>
</dbReference>
<name>A0A2A9NWV1_9AGAR</name>
<dbReference type="SUPFAM" id="SSF53150">
    <property type="entry name" value="DNA repair protein MutS, domain II"/>
    <property type="match status" value="1"/>
</dbReference>
<dbReference type="Gene3D" id="3.30.420.110">
    <property type="entry name" value="MutS, connector domain"/>
    <property type="match status" value="1"/>
</dbReference>
<dbReference type="PANTHER" id="PTHR11361:SF34">
    <property type="entry name" value="DNA MISMATCH REPAIR PROTEIN MSH1, MITOCHONDRIAL"/>
    <property type="match status" value="1"/>
</dbReference>
<keyword evidence="7" id="KW-0175">Coiled coil</keyword>
<dbReference type="Pfam" id="PF05192">
    <property type="entry name" value="MutS_III"/>
    <property type="match status" value="1"/>
</dbReference>
<dbReference type="InterPro" id="IPR017261">
    <property type="entry name" value="DNA_mismatch_repair_MutS/MSH"/>
</dbReference>
<dbReference type="SMART" id="SM00533">
    <property type="entry name" value="MUTSd"/>
    <property type="match status" value="1"/>
</dbReference>
<dbReference type="EMBL" id="KZ301969">
    <property type="protein sequence ID" value="PFH54668.1"/>
    <property type="molecule type" value="Genomic_DNA"/>
</dbReference>
<proteinExistence type="inferred from homology"/>
<accession>A0A2A9NWV1</accession>
<evidence type="ECO:0000256" key="1">
    <source>
        <dbReference type="ARBA" id="ARBA00006271"/>
    </source>
</evidence>
<dbReference type="InterPro" id="IPR007696">
    <property type="entry name" value="DNA_mismatch_repair_MutS_core"/>
</dbReference>
<dbReference type="InterPro" id="IPR036678">
    <property type="entry name" value="MutS_con_dom_sf"/>
</dbReference>
<dbReference type="FunFam" id="3.40.50.300:FF:001238">
    <property type="entry name" value="DNA mismatch repair protein"/>
    <property type="match status" value="1"/>
</dbReference>
<dbReference type="AlphaFoldDB" id="A0A2A9NWV1"/>
<sequence length="942" mass="106152">MSQDASVLKEAIRKRRRNPKIVPNEPVQDADIIVKNKDEPRNGLAIEVLENLRRFPHCLLLTRVGQFYESYFDQATEIAHLLNIKLTTRKWDGQRIYMCGFPLAHLDKHLKVLVQQNKRFVAMCEEFPRYSDSGNREFERRVVRIVTPGTLIDESFLNPFENNYVLALSSDADYSTSRNALGLAWMDVSTGEFFSKSSTYENLQDELARINPKEVVLEEHLRSCSSHPVLLALAEENACISYVTSPSVHPEARETKMEVNLQDSCLTSNCVGVTSFQSTSGTSLSVDELSSINILHTFLRANLLEYMPTVISPHQEVDYNRMQIDSHTIKALEIRESINEGGTKGSLMSAIKRTTTSSGTRLLTRWLCSPSTSLSEINARQSSVSLFFLRPHFRTDLVKMLRDTEDTGRIVQKFLLGRGDVSDLLALNRAISVWSSIKRRIYEEKQFEMREQPEFNKDDWSSIVTLIARMPDLHFLFNRISNAIEETDGLIEGIRPALPHDQVSEVASESDAPTQMLPTGSSVSNVMRSGPGRWVIKQSFSEQIATLHREMRELLEQREYLERRLQTTHDTPFLSLRASPAHGFHVHLAKAKREQAKLNNSTEFVSIAESASTKCYFNKEWSQLGSRITETTTALNIAEKEAFDALRKEVNLSASSFRRGAQIIDEIDISLAFASIATEMNFVKPVLTSDLSYNVSNGRHPTVELGLLTSGRVFTPNSVDMTADSRLHIITGPNMAGKSTFLRQTALIAIMAQIGSFVPADSATIGIVDKVFSRIGAKDDLFHDRSTFMVEMLETADILRRATPRSLVIMDEVGRGTTVRDGLAIAFATVQHLSEANQCRALFATHFHELADMLGYRSNGIHELHPHHIRFYCTDVKETDDNQFTYTYRLRPGVNRDSHGLKVAQLAGMPPTAIQVAKNTLSWLNKHESILLPDCSQFIVTK</sequence>
<evidence type="ECO:0000313" key="10">
    <source>
        <dbReference type="Proteomes" id="UP000242287"/>
    </source>
</evidence>
<dbReference type="Pfam" id="PF00488">
    <property type="entry name" value="MutS_V"/>
    <property type="match status" value="1"/>
</dbReference>
<evidence type="ECO:0000256" key="3">
    <source>
        <dbReference type="ARBA" id="ARBA00022763"/>
    </source>
</evidence>
<evidence type="ECO:0000313" key="9">
    <source>
        <dbReference type="EMBL" id="PFH54668.1"/>
    </source>
</evidence>
<dbReference type="GO" id="GO:0005524">
    <property type="term" value="F:ATP binding"/>
    <property type="evidence" value="ECO:0007669"/>
    <property type="project" value="UniProtKB-KW"/>
</dbReference>
<dbReference type="Gene3D" id="3.40.1170.10">
    <property type="entry name" value="DNA repair protein MutS, domain I"/>
    <property type="match status" value="1"/>
</dbReference>
<dbReference type="InterPro" id="IPR007860">
    <property type="entry name" value="DNA_mmatch_repair_MutS_con_dom"/>
</dbReference>
<gene>
    <name evidence="9" type="ORF">AMATHDRAFT_72435</name>
</gene>
<evidence type="ECO:0000256" key="6">
    <source>
        <dbReference type="ARBA" id="ARBA00023204"/>
    </source>
</evidence>
<evidence type="ECO:0000256" key="7">
    <source>
        <dbReference type="SAM" id="Coils"/>
    </source>
</evidence>
<reference evidence="9 10" key="1">
    <citation type="submission" date="2014-02" db="EMBL/GenBank/DDBJ databases">
        <title>Transposable element dynamics among asymbiotic and ectomycorrhizal Amanita fungi.</title>
        <authorList>
            <consortium name="DOE Joint Genome Institute"/>
            <person name="Hess J."/>
            <person name="Skrede I."/>
            <person name="Wolfe B."/>
            <person name="LaButti K."/>
            <person name="Ohm R.A."/>
            <person name="Grigoriev I.V."/>
            <person name="Pringle A."/>
        </authorList>
    </citation>
    <scope>NUCLEOTIDE SEQUENCE [LARGE SCALE GENOMIC DNA]</scope>
    <source>
        <strain evidence="9 10">SKay4041</strain>
    </source>
</reference>
<keyword evidence="10" id="KW-1185">Reference proteome</keyword>
<keyword evidence="2" id="KW-0547">Nucleotide-binding</keyword>
<protein>
    <recommendedName>
        <fullName evidence="8">DNA mismatch repair proteins mutS family domain-containing protein</fullName>
    </recommendedName>
</protein>
<evidence type="ECO:0000256" key="4">
    <source>
        <dbReference type="ARBA" id="ARBA00022840"/>
    </source>
</evidence>
<dbReference type="GO" id="GO:0043504">
    <property type="term" value="P:mitochondrial DNA repair"/>
    <property type="evidence" value="ECO:0007669"/>
    <property type="project" value="TreeGrafter"/>
</dbReference>
<dbReference type="Gene3D" id="3.40.50.300">
    <property type="entry name" value="P-loop containing nucleotide triphosphate hydrolases"/>
    <property type="match status" value="1"/>
</dbReference>
<dbReference type="InterPro" id="IPR027417">
    <property type="entry name" value="P-loop_NTPase"/>
</dbReference>
<feature type="domain" description="DNA mismatch repair proteins mutS family" evidence="8">
    <location>
        <begin position="806"/>
        <end position="822"/>
    </location>
</feature>
<dbReference type="SUPFAM" id="SSF55271">
    <property type="entry name" value="DNA repair protein MutS, domain I"/>
    <property type="match status" value="1"/>
</dbReference>
<evidence type="ECO:0000256" key="5">
    <source>
        <dbReference type="ARBA" id="ARBA00023125"/>
    </source>
</evidence>
<dbReference type="SUPFAM" id="SSF48334">
    <property type="entry name" value="DNA repair protein MutS, domain III"/>
    <property type="match status" value="1"/>
</dbReference>
<dbReference type="InterPro" id="IPR036187">
    <property type="entry name" value="DNA_mismatch_repair_MutS_sf"/>
</dbReference>
<keyword evidence="6" id="KW-0234">DNA repair</keyword>
<dbReference type="GO" id="GO:0005739">
    <property type="term" value="C:mitochondrion"/>
    <property type="evidence" value="ECO:0007669"/>
    <property type="project" value="TreeGrafter"/>
</dbReference>
<dbReference type="GO" id="GO:0005634">
    <property type="term" value="C:nucleus"/>
    <property type="evidence" value="ECO:0007669"/>
    <property type="project" value="TreeGrafter"/>
</dbReference>
<dbReference type="PANTHER" id="PTHR11361">
    <property type="entry name" value="DNA MISMATCH REPAIR PROTEIN MUTS FAMILY MEMBER"/>
    <property type="match status" value="1"/>
</dbReference>
<dbReference type="Pfam" id="PF01624">
    <property type="entry name" value="MutS_I"/>
    <property type="match status" value="1"/>
</dbReference>
<evidence type="ECO:0000256" key="2">
    <source>
        <dbReference type="ARBA" id="ARBA00022741"/>
    </source>
</evidence>
<keyword evidence="5" id="KW-0238">DNA-binding</keyword>
<dbReference type="Proteomes" id="UP000242287">
    <property type="component" value="Unassembled WGS sequence"/>
</dbReference>
<dbReference type="OrthoDB" id="2534523at2759"/>
<dbReference type="InterPro" id="IPR016151">
    <property type="entry name" value="DNA_mismatch_repair_MutS_N"/>
</dbReference>
<keyword evidence="3" id="KW-0227">DNA damage</keyword>
<feature type="coiled-coil region" evidence="7">
    <location>
        <begin position="537"/>
        <end position="571"/>
    </location>
</feature>
<dbReference type="PROSITE" id="PS00486">
    <property type="entry name" value="DNA_MISMATCH_REPAIR_2"/>
    <property type="match status" value="1"/>
</dbReference>
<dbReference type="PIRSF" id="PIRSF037677">
    <property type="entry name" value="DNA_mis_repair_Msh6"/>
    <property type="match status" value="1"/>
</dbReference>
<dbReference type="InterPro" id="IPR045076">
    <property type="entry name" value="MutS"/>
</dbReference>
<dbReference type="SMART" id="SM00534">
    <property type="entry name" value="MUTSac"/>
    <property type="match status" value="1"/>
</dbReference>
<evidence type="ECO:0000259" key="8">
    <source>
        <dbReference type="PROSITE" id="PS00486"/>
    </source>
</evidence>
<dbReference type="STRING" id="703135.A0A2A9NWV1"/>
<dbReference type="Pfam" id="PF05188">
    <property type="entry name" value="MutS_II"/>
    <property type="match status" value="1"/>
</dbReference>
<dbReference type="InterPro" id="IPR000432">
    <property type="entry name" value="DNA_mismatch_repair_MutS_C"/>
</dbReference>
<dbReference type="SUPFAM" id="SSF52540">
    <property type="entry name" value="P-loop containing nucleoside triphosphate hydrolases"/>
    <property type="match status" value="1"/>
</dbReference>
<organism evidence="9 10">
    <name type="scientific">Amanita thiersii Skay4041</name>
    <dbReference type="NCBI Taxonomy" id="703135"/>
    <lineage>
        <taxon>Eukaryota</taxon>
        <taxon>Fungi</taxon>
        <taxon>Dikarya</taxon>
        <taxon>Basidiomycota</taxon>
        <taxon>Agaricomycotina</taxon>
        <taxon>Agaricomycetes</taxon>
        <taxon>Agaricomycetidae</taxon>
        <taxon>Agaricales</taxon>
        <taxon>Pluteineae</taxon>
        <taxon>Amanitaceae</taxon>
        <taxon>Amanita</taxon>
    </lineage>
</organism>
<dbReference type="GO" id="GO:0140664">
    <property type="term" value="F:ATP-dependent DNA damage sensor activity"/>
    <property type="evidence" value="ECO:0007669"/>
    <property type="project" value="InterPro"/>
</dbReference>
<keyword evidence="4" id="KW-0067">ATP-binding</keyword>